<keyword evidence="3" id="KW-1185">Reference proteome</keyword>
<evidence type="ECO:0000313" key="2">
    <source>
        <dbReference type="EMBL" id="KAH8979548.1"/>
    </source>
</evidence>
<reference evidence="2" key="1">
    <citation type="submission" date="2022-01" db="EMBL/GenBank/DDBJ databases">
        <title>Comparative genomics reveals a dynamic genome evolution in the ectomycorrhizal milk-cap (Lactarius) mushrooms.</title>
        <authorList>
            <consortium name="DOE Joint Genome Institute"/>
            <person name="Lebreton A."/>
            <person name="Tang N."/>
            <person name="Kuo A."/>
            <person name="LaButti K."/>
            <person name="Drula E."/>
            <person name="Barry K."/>
            <person name="Clum A."/>
            <person name="Lipzen A."/>
            <person name="Mousain D."/>
            <person name="Ng V."/>
            <person name="Wang R."/>
            <person name="Wang X."/>
            <person name="Dai Y."/>
            <person name="Henrissat B."/>
            <person name="Grigoriev I.V."/>
            <person name="Guerin-Laguette A."/>
            <person name="Yu F."/>
            <person name="Martin F.M."/>
        </authorList>
    </citation>
    <scope>NUCLEOTIDE SEQUENCE</scope>
    <source>
        <strain evidence="2">QP</strain>
    </source>
</reference>
<dbReference type="EMBL" id="JAKELL010000164">
    <property type="protein sequence ID" value="KAH8979548.1"/>
    <property type="molecule type" value="Genomic_DNA"/>
</dbReference>
<dbReference type="Proteomes" id="UP001201163">
    <property type="component" value="Unassembled WGS sequence"/>
</dbReference>
<dbReference type="AlphaFoldDB" id="A0AAD4Q7X1"/>
<gene>
    <name evidence="2" type="ORF">EDB92DRAFT_1904116</name>
</gene>
<feature type="region of interest" description="Disordered" evidence="1">
    <location>
        <begin position="1"/>
        <end position="25"/>
    </location>
</feature>
<evidence type="ECO:0000256" key="1">
    <source>
        <dbReference type="SAM" id="MobiDB-lite"/>
    </source>
</evidence>
<comment type="caution">
    <text evidence="2">The sequence shown here is derived from an EMBL/GenBank/DDBJ whole genome shotgun (WGS) entry which is preliminary data.</text>
</comment>
<proteinExistence type="predicted"/>
<name>A0AAD4Q7X1_9AGAM</name>
<feature type="compositionally biased region" description="Polar residues" evidence="1">
    <location>
        <begin position="8"/>
        <end position="24"/>
    </location>
</feature>
<feature type="non-terminal residue" evidence="2">
    <location>
        <position position="181"/>
    </location>
</feature>
<organism evidence="2 3">
    <name type="scientific">Lactarius akahatsu</name>
    <dbReference type="NCBI Taxonomy" id="416441"/>
    <lineage>
        <taxon>Eukaryota</taxon>
        <taxon>Fungi</taxon>
        <taxon>Dikarya</taxon>
        <taxon>Basidiomycota</taxon>
        <taxon>Agaricomycotina</taxon>
        <taxon>Agaricomycetes</taxon>
        <taxon>Russulales</taxon>
        <taxon>Russulaceae</taxon>
        <taxon>Lactarius</taxon>
    </lineage>
</organism>
<accession>A0AAD4Q7X1</accession>
<sequence>MSVMNGASLHSTNRSSGVTSTSPPSLRLVRPRCSFVPSLYPCIWGHGSPNMNMDKARISTFQKELQPRVSHISQLAISARPFNLERVLEGLVSPAPILQYLSLSGKKYRRRIDGQPFVPVPVTLFNGSTPRLSRLELKYCDISWKSPLFRSLNHLKITRLSADARPRLSFWLDALDEIPQL</sequence>
<protein>
    <submittedName>
        <fullName evidence="2">Uncharacterized protein</fullName>
    </submittedName>
</protein>
<evidence type="ECO:0000313" key="3">
    <source>
        <dbReference type="Proteomes" id="UP001201163"/>
    </source>
</evidence>